<keyword evidence="3" id="KW-1185">Reference proteome</keyword>
<accession>A0AAE1Q8W8</accession>
<gene>
    <name evidence="2" type="ORF">Pmani_006819</name>
</gene>
<dbReference type="EMBL" id="JAWZYT010000517">
    <property type="protein sequence ID" value="KAK4322479.1"/>
    <property type="molecule type" value="Genomic_DNA"/>
</dbReference>
<name>A0AAE1Q8W8_9EUCA</name>
<dbReference type="Proteomes" id="UP001292094">
    <property type="component" value="Unassembled WGS sequence"/>
</dbReference>
<comment type="caution">
    <text evidence="2">The sequence shown here is derived from an EMBL/GenBank/DDBJ whole genome shotgun (WGS) entry which is preliminary data.</text>
</comment>
<dbReference type="AlphaFoldDB" id="A0AAE1Q8W8"/>
<reference evidence="2" key="1">
    <citation type="submission" date="2023-11" db="EMBL/GenBank/DDBJ databases">
        <title>Genome assemblies of two species of porcelain crab, Petrolisthes cinctipes and Petrolisthes manimaculis (Anomura: Porcellanidae).</title>
        <authorList>
            <person name="Angst P."/>
        </authorList>
    </citation>
    <scope>NUCLEOTIDE SEQUENCE</scope>
    <source>
        <strain evidence="2">PB745_02</strain>
        <tissue evidence="2">Gill</tissue>
    </source>
</reference>
<evidence type="ECO:0000256" key="1">
    <source>
        <dbReference type="SAM" id="MobiDB-lite"/>
    </source>
</evidence>
<proteinExistence type="predicted"/>
<protein>
    <submittedName>
        <fullName evidence="2">Uncharacterized protein</fullName>
    </submittedName>
</protein>
<feature type="region of interest" description="Disordered" evidence="1">
    <location>
        <begin position="18"/>
        <end position="44"/>
    </location>
</feature>
<evidence type="ECO:0000313" key="2">
    <source>
        <dbReference type="EMBL" id="KAK4322479.1"/>
    </source>
</evidence>
<sequence>MRAMTEKIHTAHVKNNSASDLRRPTNTIIGHSNRYDGTSSSPPRNTYKSELAVWFSRTEQPGQNLTTFQQEDLKKLLGVFGDVFSNSPGCTNTLVHDISLQTTDRVQTKASLRKAVDRVWPGIGQAPCCTPSRRTHS</sequence>
<organism evidence="2 3">
    <name type="scientific">Petrolisthes manimaculis</name>
    <dbReference type="NCBI Taxonomy" id="1843537"/>
    <lineage>
        <taxon>Eukaryota</taxon>
        <taxon>Metazoa</taxon>
        <taxon>Ecdysozoa</taxon>
        <taxon>Arthropoda</taxon>
        <taxon>Crustacea</taxon>
        <taxon>Multicrustacea</taxon>
        <taxon>Malacostraca</taxon>
        <taxon>Eumalacostraca</taxon>
        <taxon>Eucarida</taxon>
        <taxon>Decapoda</taxon>
        <taxon>Pleocyemata</taxon>
        <taxon>Anomura</taxon>
        <taxon>Galatheoidea</taxon>
        <taxon>Porcellanidae</taxon>
        <taxon>Petrolisthes</taxon>
    </lineage>
</organism>
<evidence type="ECO:0000313" key="3">
    <source>
        <dbReference type="Proteomes" id="UP001292094"/>
    </source>
</evidence>